<dbReference type="PROSITE" id="PS50850">
    <property type="entry name" value="MFS"/>
    <property type="match status" value="1"/>
</dbReference>
<keyword evidence="2 5" id="KW-0812">Transmembrane</keyword>
<evidence type="ECO:0000256" key="1">
    <source>
        <dbReference type="ARBA" id="ARBA00004651"/>
    </source>
</evidence>
<evidence type="ECO:0000259" key="6">
    <source>
        <dbReference type="PROSITE" id="PS50850"/>
    </source>
</evidence>
<dbReference type="PRINTS" id="PR01036">
    <property type="entry name" value="TCRTETB"/>
</dbReference>
<sequence length="485" mass="49438">MSGNESGSAGRTWLGVATLLVGTLLPPLDFFIVNLAIPSIQDELGGGDLLGQQVVAAYAATYAVTLILGGRVGDLYGRQRVFLVGLIGFALASLLCGIAPAPAVLVVGRILQGITAALMAPQSLALIRASLTGRQQSIALGFHGAVFGLAAVLGQSLGGLLVAADVFGLGWRTIFLINLPFAAIAVAGSLVLRAPRPERTELLDVIGAVLLFVGLAGIVVPLVEAESLGWPWWCWVVLVAGAVTLVGFWRRQHRLAHDTVDGPALRVRPLVPPASITAPGVRGGLVALLLFYSIAAFFLAFSTYQQAAGRSPFQAGLDILPLGVGFLIGPLTVHRLTGLLPRGVAPLGLGLEAAGFVTFAALTVALGQTAWTAVPLAVIGFGQGLALPSLIRLTVARVPGRYAGLASGLVSATLQISAALSVAIIGTIYFAVAGAGGQTIAITTTALIIAALLLSAAVLARSVAAVPAVDSSVRAGTPATVVPER</sequence>
<dbReference type="InterPro" id="IPR011701">
    <property type="entry name" value="MFS"/>
</dbReference>
<reference evidence="8" key="1">
    <citation type="journal article" date="2019" name="Int. J. Syst. Evol. Microbiol.">
        <title>The Global Catalogue of Microorganisms (GCM) 10K type strain sequencing project: providing services to taxonomists for standard genome sequencing and annotation.</title>
        <authorList>
            <consortium name="The Broad Institute Genomics Platform"/>
            <consortium name="The Broad Institute Genome Sequencing Center for Infectious Disease"/>
            <person name="Wu L."/>
            <person name="Ma J."/>
        </authorList>
    </citation>
    <scope>NUCLEOTIDE SEQUENCE [LARGE SCALE GENOMIC DNA]</scope>
    <source>
        <strain evidence="8">JCM 18055</strain>
    </source>
</reference>
<protein>
    <submittedName>
        <fullName evidence="7">MFS transporter</fullName>
    </submittedName>
</protein>
<keyword evidence="4 5" id="KW-0472">Membrane</keyword>
<feature type="transmembrane region" description="Helical" evidence="5">
    <location>
        <begin position="372"/>
        <end position="391"/>
    </location>
</feature>
<dbReference type="SUPFAM" id="SSF103473">
    <property type="entry name" value="MFS general substrate transporter"/>
    <property type="match status" value="2"/>
</dbReference>
<dbReference type="InterPro" id="IPR020846">
    <property type="entry name" value="MFS_dom"/>
</dbReference>
<evidence type="ECO:0000256" key="3">
    <source>
        <dbReference type="ARBA" id="ARBA00022989"/>
    </source>
</evidence>
<dbReference type="Proteomes" id="UP001500325">
    <property type="component" value="Unassembled WGS sequence"/>
</dbReference>
<feature type="transmembrane region" description="Helical" evidence="5">
    <location>
        <begin position="229"/>
        <end position="249"/>
    </location>
</feature>
<feature type="transmembrane region" description="Helical" evidence="5">
    <location>
        <begin position="12"/>
        <end position="37"/>
    </location>
</feature>
<dbReference type="InterPro" id="IPR036259">
    <property type="entry name" value="MFS_trans_sf"/>
</dbReference>
<feature type="domain" description="Major facilitator superfamily (MFS) profile" evidence="6">
    <location>
        <begin position="15"/>
        <end position="463"/>
    </location>
</feature>
<accession>A0ABP8X7Z5</accession>
<organism evidence="7 8">
    <name type="scientific">Pseudonocardia yuanmonensis</name>
    <dbReference type="NCBI Taxonomy" id="1095914"/>
    <lineage>
        <taxon>Bacteria</taxon>
        <taxon>Bacillati</taxon>
        <taxon>Actinomycetota</taxon>
        <taxon>Actinomycetes</taxon>
        <taxon>Pseudonocardiales</taxon>
        <taxon>Pseudonocardiaceae</taxon>
        <taxon>Pseudonocardia</taxon>
    </lineage>
</organism>
<name>A0ABP8X7Z5_9PSEU</name>
<proteinExistence type="predicted"/>
<evidence type="ECO:0000256" key="2">
    <source>
        <dbReference type="ARBA" id="ARBA00022692"/>
    </source>
</evidence>
<feature type="transmembrane region" description="Helical" evidence="5">
    <location>
        <begin position="169"/>
        <end position="190"/>
    </location>
</feature>
<feature type="transmembrane region" description="Helical" evidence="5">
    <location>
        <begin position="345"/>
        <end position="366"/>
    </location>
</feature>
<feature type="transmembrane region" description="Helical" evidence="5">
    <location>
        <begin position="49"/>
        <end position="69"/>
    </location>
</feature>
<feature type="transmembrane region" description="Helical" evidence="5">
    <location>
        <begin position="403"/>
        <end position="432"/>
    </location>
</feature>
<feature type="transmembrane region" description="Helical" evidence="5">
    <location>
        <begin position="139"/>
        <end position="163"/>
    </location>
</feature>
<feature type="transmembrane region" description="Helical" evidence="5">
    <location>
        <begin position="438"/>
        <end position="460"/>
    </location>
</feature>
<keyword evidence="8" id="KW-1185">Reference proteome</keyword>
<evidence type="ECO:0000256" key="4">
    <source>
        <dbReference type="ARBA" id="ARBA00023136"/>
    </source>
</evidence>
<feature type="transmembrane region" description="Helical" evidence="5">
    <location>
        <begin position="81"/>
        <end position="104"/>
    </location>
</feature>
<dbReference type="RefSeq" id="WP_345382755.1">
    <property type="nucleotide sequence ID" value="NZ_BAABIC010000016.1"/>
</dbReference>
<feature type="transmembrane region" description="Helical" evidence="5">
    <location>
        <begin position="110"/>
        <end position="127"/>
    </location>
</feature>
<dbReference type="EMBL" id="BAABIC010000016">
    <property type="protein sequence ID" value="GAA4701448.1"/>
    <property type="molecule type" value="Genomic_DNA"/>
</dbReference>
<comment type="caution">
    <text evidence="7">The sequence shown here is derived from an EMBL/GenBank/DDBJ whole genome shotgun (WGS) entry which is preliminary data.</text>
</comment>
<feature type="transmembrane region" description="Helical" evidence="5">
    <location>
        <begin position="202"/>
        <end position="223"/>
    </location>
</feature>
<keyword evidence="3 5" id="KW-1133">Transmembrane helix</keyword>
<dbReference type="CDD" id="cd17321">
    <property type="entry name" value="MFS_MMR_MDR_like"/>
    <property type="match status" value="1"/>
</dbReference>
<comment type="subcellular location">
    <subcellularLocation>
        <location evidence="1">Cell membrane</location>
        <topology evidence="1">Multi-pass membrane protein</topology>
    </subcellularLocation>
</comment>
<dbReference type="Gene3D" id="1.20.1250.20">
    <property type="entry name" value="MFS general substrate transporter like domains"/>
    <property type="match status" value="1"/>
</dbReference>
<dbReference type="Gene3D" id="1.20.1720.10">
    <property type="entry name" value="Multidrug resistance protein D"/>
    <property type="match status" value="1"/>
</dbReference>
<feature type="transmembrane region" description="Helical" evidence="5">
    <location>
        <begin position="313"/>
        <end position="333"/>
    </location>
</feature>
<feature type="transmembrane region" description="Helical" evidence="5">
    <location>
        <begin position="285"/>
        <end position="307"/>
    </location>
</feature>
<evidence type="ECO:0000313" key="8">
    <source>
        <dbReference type="Proteomes" id="UP001500325"/>
    </source>
</evidence>
<dbReference type="PANTHER" id="PTHR42718">
    <property type="entry name" value="MAJOR FACILITATOR SUPERFAMILY MULTIDRUG TRANSPORTER MFSC"/>
    <property type="match status" value="1"/>
</dbReference>
<evidence type="ECO:0000313" key="7">
    <source>
        <dbReference type="EMBL" id="GAA4701448.1"/>
    </source>
</evidence>
<evidence type="ECO:0000256" key="5">
    <source>
        <dbReference type="SAM" id="Phobius"/>
    </source>
</evidence>
<dbReference type="PANTHER" id="PTHR42718:SF39">
    <property type="entry name" value="ACTINORHODIN TRANSPORTER-RELATED"/>
    <property type="match status" value="1"/>
</dbReference>
<gene>
    <name evidence="7" type="ORF">GCM10023215_45460</name>
</gene>
<dbReference type="Pfam" id="PF07690">
    <property type="entry name" value="MFS_1"/>
    <property type="match status" value="2"/>
</dbReference>